<evidence type="ECO:0000256" key="1">
    <source>
        <dbReference type="SAM" id="MobiDB-lite"/>
    </source>
</evidence>
<dbReference type="AlphaFoldDB" id="A0A2S9QQL0"/>
<feature type="domain" description="DUF6993" evidence="2">
    <location>
        <begin position="57"/>
        <end position="143"/>
    </location>
</feature>
<protein>
    <recommendedName>
        <fullName evidence="2">DUF6993 domain-containing protein</fullName>
    </recommendedName>
</protein>
<sequence length="149" mass="15710">MGIALPLLSGCSLIQGVLEGPTPETPSRETPPAPEAPPEFVPGGTAEQNLPYFTEVLRAYAASTQPIEGQPVVDAVADAGFDRAAMQVSFDRTQTGLVADSIYVSVRIGGDCLIGQLVSEDRSFVAQNEPAVGPNKDICLIGKTRPIDW</sequence>
<dbReference type="Proteomes" id="UP000238650">
    <property type="component" value="Unassembled WGS sequence"/>
</dbReference>
<evidence type="ECO:0000313" key="3">
    <source>
        <dbReference type="EMBL" id="PRI11881.1"/>
    </source>
</evidence>
<evidence type="ECO:0000259" key="2">
    <source>
        <dbReference type="Pfam" id="PF22504"/>
    </source>
</evidence>
<proteinExistence type="predicted"/>
<accession>A0A2S9QQL0</accession>
<dbReference type="InterPro" id="IPR054262">
    <property type="entry name" value="DUF6993"/>
</dbReference>
<feature type="region of interest" description="Disordered" evidence="1">
    <location>
        <begin position="16"/>
        <end position="46"/>
    </location>
</feature>
<comment type="caution">
    <text evidence="3">The sequence shown here is derived from an EMBL/GenBank/DDBJ whole genome shotgun (WGS) entry which is preliminary data.</text>
</comment>
<organism evidence="3 4">
    <name type="scientific">Leucobacter massiliensis</name>
    <dbReference type="NCBI Taxonomy" id="1686285"/>
    <lineage>
        <taxon>Bacteria</taxon>
        <taxon>Bacillati</taxon>
        <taxon>Actinomycetota</taxon>
        <taxon>Actinomycetes</taxon>
        <taxon>Micrococcales</taxon>
        <taxon>Microbacteriaceae</taxon>
        <taxon>Leucobacter</taxon>
    </lineage>
</organism>
<reference evidence="3 4" key="1">
    <citation type="journal article" date="2017" name="New Microbes New Infect">
        <title>Genome sequence of 'Leucobacter massiliensis' sp. nov. isolated from human pharynx after travel to the 2014 Hajj.</title>
        <authorList>
            <person name="Leangapichart T."/>
            <person name="Gautret P."/>
            <person name="Nguyen T.T."/>
            <person name="Armstrong N."/>
            <person name="Rolain J.M."/>
        </authorList>
    </citation>
    <scope>NUCLEOTIDE SEQUENCE [LARGE SCALE GENOMIC DNA]</scope>
    <source>
        <strain evidence="3 4">122RC15</strain>
    </source>
</reference>
<feature type="compositionally biased region" description="Pro residues" evidence="1">
    <location>
        <begin position="29"/>
        <end position="40"/>
    </location>
</feature>
<dbReference type="Pfam" id="PF22504">
    <property type="entry name" value="DUF6993"/>
    <property type="match status" value="1"/>
</dbReference>
<gene>
    <name evidence="3" type="ORF">B4915_04875</name>
</gene>
<dbReference type="EMBL" id="MWZD01000014">
    <property type="protein sequence ID" value="PRI11881.1"/>
    <property type="molecule type" value="Genomic_DNA"/>
</dbReference>
<name>A0A2S9QQL0_9MICO</name>
<evidence type="ECO:0000313" key="4">
    <source>
        <dbReference type="Proteomes" id="UP000238650"/>
    </source>
</evidence>
<keyword evidence="4" id="KW-1185">Reference proteome</keyword>